<evidence type="ECO:0000256" key="1">
    <source>
        <dbReference type="ARBA" id="ARBA00023224"/>
    </source>
</evidence>
<name>A0A4R6TZZ8_9BACI</name>
<dbReference type="GO" id="GO:0016020">
    <property type="term" value="C:membrane"/>
    <property type="evidence" value="ECO:0007669"/>
    <property type="project" value="InterPro"/>
</dbReference>
<evidence type="ECO:0000313" key="4">
    <source>
        <dbReference type="EMBL" id="TDQ36374.1"/>
    </source>
</evidence>
<dbReference type="InterPro" id="IPR012292">
    <property type="entry name" value="Globin/Proto"/>
</dbReference>
<protein>
    <submittedName>
        <fullName evidence="4">Heme-based aerotactic transducer</fullName>
    </submittedName>
</protein>
<dbReference type="CDD" id="cd01068">
    <property type="entry name" value="globin_sensor"/>
    <property type="match status" value="1"/>
</dbReference>
<dbReference type="InterPro" id="IPR044398">
    <property type="entry name" value="Globin-sensor_dom"/>
</dbReference>
<dbReference type="PANTHER" id="PTHR32089:SF112">
    <property type="entry name" value="LYSOZYME-LIKE PROTEIN-RELATED"/>
    <property type="match status" value="1"/>
</dbReference>
<evidence type="ECO:0000259" key="3">
    <source>
        <dbReference type="PROSITE" id="PS50111"/>
    </source>
</evidence>
<sequence>MIDLTADRKKLFDYIGLTEMDLQLLHKAQPAFEDIVDELVDELYTDIQMQPELLHIINQHSTIERLKETQRWYFLSMTDGVINEEYIERRLFIGRVHSRIGLTTNWYLGTYILYQNLAAKHLQRTIPGEWTEVVYALSKMFNLDSQLVLEAYEEDEKAKIETLLTNQKELVQGISGAIQELGAMMNELGESSKQVAGSAHESAEMQKLTHAHVEQLATEIDSIDALGSSMKHVADQSQMLGLNAAIEAARAGESGRGFGVVADEIRKLAKLSEESLTTVEERIRHIRDMLGKVHAGSDKAFGLSQQQEALSGTLVSFVKTIEALAEELEALRAKGV</sequence>
<dbReference type="EMBL" id="SNYJ01000018">
    <property type="protein sequence ID" value="TDQ36374.1"/>
    <property type="molecule type" value="Genomic_DNA"/>
</dbReference>
<dbReference type="OrthoDB" id="266313at2"/>
<dbReference type="Pfam" id="PF11563">
    <property type="entry name" value="Protoglobin"/>
    <property type="match status" value="1"/>
</dbReference>
<keyword evidence="1 2" id="KW-0807">Transducer</keyword>
<dbReference type="Proteomes" id="UP000295632">
    <property type="component" value="Unassembled WGS sequence"/>
</dbReference>
<dbReference type="RefSeq" id="WP_133581665.1">
    <property type="nucleotide sequence ID" value="NZ_SNYJ01000018.1"/>
</dbReference>
<evidence type="ECO:0000313" key="5">
    <source>
        <dbReference type="Proteomes" id="UP000295632"/>
    </source>
</evidence>
<dbReference type="GO" id="GO:0019825">
    <property type="term" value="F:oxygen binding"/>
    <property type="evidence" value="ECO:0007669"/>
    <property type="project" value="InterPro"/>
</dbReference>
<dbReference type="SMART" id="SM00283">
    <property type="entry name" value="MA"/>
    <property type="match status" value="1"/>
</dbReference>
<organism evidence="4 5">
    <name type="scientific">Aureibacillus halotolerans</name>
    <dbReference type="NCBI Taxonomy" id="1508390"/>
    <lineage>
        <taxon>Bacteria</taxon>
        <taxon>Bacillati</taxon>
        <taxon>Bacillota</taxon>
        <taxon>Bacilli</taxon>
        <taxon>Bacillales</taxon>
        <taxon>Bacillaceae</taxon>
        <taxon>Aureibacillus</taxon>
    </lineage>
</organism>
<gene>
    <name evidence="4" type="ORF">EV213_1184</name>
</gene>
<dbReference type="GO" id="GO:0020037">
    <property type="term" value="F:heme binding"/>
    <property type="evidence" value="ECO:0007669"/>
    <property type="project" value="InterPro"/>
</dbReference>
<dbReference type="InterPro" id="IPR039379">
    <property type="entry name" value="Protoglobin_sensor_dom"/>
</dbReference>
<dbReference type="InterPro" id="IPR009050">
    <property type="entry name" value="Globin-like_sf"/>
</dbReference>
<keyword evidence="5" id="KW-1185">Reference proteome</keyword>
<dbReference type="InterPro" id="IPR004089">
    <property type="entry name" value="MCPsignal_dom"/>
</dbReference>
<accession>A0A4R6TZZ8</accession>
<dbReference type="Gene3D" id="1.10.490.10">
    <property type="entry name" value="Globins"/>
    <property type="match status" value="1"/>
</dbReference>
<dbReference type="Pfam" id="PF00015">
    <property type="entry name" value="MCPsignal"/>
    <property type="match status" value="1"/>
</dbReference>
<dbReference type="SUPFAM" id="SSF46458">
    <property type="entry name" value="Globin-like"/>
    <property type="match status" value="1"/>
</dbReference>
<feature type="domain" description="Methyl-accepting transducer" evidence="3">
    <location>
        <begin position="171"/>
        <end position="288"/>
    </location>
</feature>
<dbReference type="SUPFAM" id="SSF58104">
    <property type="entry name" value="Methyl-accepting chemotaxis protein (MCP) signaling domain"/>
    <property type="match status" value="1"/>
</dbReference>
<dbReference type="AlphaFoldDB" id="A0A4R6TZZ8"/>
<reference evidence="4 5" key="1">
    <citation type="submission" date="2019-03" db="EMBL/GenBank/DDBJ databases">
        <title>Genomic Encyclopedia of Type Strains, Phase IV (KMG-IV): sequencing the most valuable type-strain genomes for metagenomic binning, comparative biology and taxonomic classification.</title>
        <authorList>
            <person name="Goeker M."/>
        </authorList>
    </citation>
    <scope>NUCLEOTIDE SEQUENCE [LARGE SCALE GENOMIC DNA]</scope>
    <source>
        <strain evidence="4 5">DSM 28697</strain>
    </source>
</reference>
<dbReference type="GO" id="GO:0007165">
    <property type="term" value="P:signal transduction"/>
    <property type="evidence" value="ECO:0007669"/>
    <property type="project" value="UniProtKB-KW"/>
</dbReference>
<dbReference type="PANTHER" id="PTHR32089">
    <property type="entry name" value="METHYL-ACCEPTING CHEMOTAXIS PROTEIN MCPB"/>
    <property type="match status" value="1"/>
</dbReference>
<proteinExistence type="predicted"/>
<evidence type="ECO:0000256" key="2">
    <source>
        <dbReference type="PROSITE-ProRule" id="PRU00284"/>
    </source>
</evidence>
<comment type="caution">
    <text evidence="4">The sequence shown here is derived from an EMBL/GenBank/DDBJ whole genome shotgun (WGS) entry which is preliminary data.</text>
</comment>
<dbReference type="Gene3D" id="1.10.287.950">
    <property type="entry name" value="Methyl-accepting chemotaxis protein"/>
    <property type="match status" value="1"/>
</dbReference>
<dbReference type="PROSITE" id="PS50111">
    <property type="entry name" value="CHEMOTAXIS_TRANSDUC_2"/>
    <property type="match status" value="1"/>
</dbReference>